<gene>
    <name evidence="4" type="ORF">F7R26_026570</name>
</gene>
<dbReference type="Gene3D" id="2.40.160.20">
    <property type="match status" value="1"/>
</dbReference>
<dbReference type="InterPro" id="IPR027385">
    <property type="entry name" value="Beta-barrel_OMP"/>
</dbReference>
<sequence length="184" mass="19605">MLVLLSVVPVHAAAAELAANYWYVGGDLNIARDKVSTSTPGWAGGSSNNVGLGLRAGYQFSPYMSVEGSLASLGRVVAKNGNANDKFDVNALSVNVVGHLPLTERFSLLGIAGVNYMHGRRSGDLESSNKSQGLISLGVGASYAVTQNWRLRMQYMNYGKLSWKGNDASVKSQAVSLGVDYLFR</sequence>
<comment type="subcellular location">
    <subcellularLocation>
        <location evidence="1">Cell outer membrane</location>
    </subcellularLocation>
</comment>
<evidence type="ECO:0000313" key="5">
    <source>
        <dbReference type="Proteomes" id="UP000397656"/>
    </source>
</evidence>
<evidence type="ECO:0000256" key="2">
    <source>
        <dbReference type="ARBA" id="ARBA00022729"/>
    </source>
</evidence>
<accession>A0A643FL81</accession>
<dbReference type="Proteomes" id="UP000397656">
    <property type="component" value="Chromosome 2"/>
</dbReference>
<dbReference type="GO" id="GO:0009279">
    <property type="term" value="C:cell outer membrane"/>
    <property type="evidence" value="ECO:0007669"/>
    <property type="project" value="UniProtKB-SubCell"/>
</dbReference>
<organism evidence="4 5">
    <name type="scientific">Cupriavidus basilensis</name>
    <dbReference type="NCBI Taxonomy" id="68895"/>
    <lineage>
        <taxon>Bacteria</taxon>
        <taxon>Pseudomonadati</taxon>
        <taxon>Pseudomonadota</taxon>
        <taxon>Betaproteobacteria</taxon>
        <taxon>Burkholderiales</taxon>
        <taxon>Burkholderiaceae</taxon>
        <taxon>Cupriavidus</taxon>
    </lineage>
</organism>
<evidence type="ECO:0000259" key="3">
    <source>
        <dbReference type="Pfam" id="PF13505"/>
    </source>
</evidence>
<feature type="domain" description="Outer membrane protein beta-barrel" evidence="3">
    <location>
        <begin position="2"/>
        <end position="183"/>
    </location>
</feature>
<protein>
    <submittedName>
        <fullName evidence="4">Porin family protein</fullName>
    </submittedName>
</protein>
<evidence type="ECO:0000313" key="4">
    <source>
        <dbReference type="EMBL" id="QOT81315.1"/>
    </source>
</evidence>
<dbReference type="AlphaFoldDB" id="A0A643FL81"/>
<reference evidence="4 5" key="1">
    <citation type="submission" date="2020-10" db="EMBL/GenBank/DDBJ databases">
        <title>Complete genome sequence of Cupriavidus basilensis CCUG 49340T.</title>
        <authorList>
            <person name="Salva-Serra F."/>
            <person name="Donoso R.A."/>
            <person name="Cho K.H."/>
            <person name="Yoo J.A."/>
            <person name="Lee K."/>
            <person name="Yoon S.-H."/>
            <person name="Perez-Pantoja D."/>
            <person name="Moore E.R.B."/>
        </authorList>
    </citation>
    <scope>NUCLEOTIDE SEQUENCE [LARGE SCALE GENOMIC DNA]</scope>
    <source>
        <strain evidence="5">CCUG 49340</strain>
    </source>
</reference>
<dbReference type="EMBL" id="CP062804">
    <property type="protein sequence ID" value="QOT81315.1"/>
    <property type="molecule type" value="Genomic_DNA"/>
</dbReference>
<proteinExistence type="predicted"/>
<name>A0A643FL81_9BURK</name>
<dbReference type="Pfam" id="PF13505">
    <property type="entry name" value="OMP_b-brl"/>
    <property type="match status" value="1"/>
</dbReference>
<keyword evidence="2" id="KW-0732">Signal</keyword>
<evidence type="ECO:0000256" key="1">
    <source>
        <dbReference type="ARBA" id="ARBA00004442"/>
    </source>
</evidence>
<dbReference type="SUPFAM" id="SSF56925">
    <property type="entry name" value="OMPA-like"/>
    <property type="match status" value="1"/>
</dbReference>
<dbReference type="InterPro" id="IPR011250">
    <property type="entry name" value="OMP/PagP_B-barrel"/>
</dbReference>